<accession>A0A5A5RMV1</accession>
<dbReference type="AlphaFoldDB" id="A0A5A5RMV1"/>
<protein>
    <recommendedName>
        <fullName evidence="3">Transposase DDE domain-containing protein</fullName>
    </recommendedName>
</protein>
<reference evidence="1 2" key="1">
    <citation type="submission" date="2018-09" db="EMBL/GenBank/DDBJ databases">
        <title>Evolutionary history of phycoerythrin pigmentation in the water bloom-forming cyanobacterium Microcystis aeruginosa.</title>
        <authorList>
            <person name="Tanabe Y."/>
            <person name="Tanabe Y."/>
            <person name="Yamaguchi H."/>
        </authorList>
    </citation>
    <scope>NUCLEOTIDE SEQUENCE [LARGE SCALE GENOMIC DNA]</scope>
    <source>
        <strain evidence="1 2">NIES-2520</strain>
    </source>
</reference>
<dbReference type="EMBL" id="BHVP01000229">
    <property type="protein sequence ID" value="GCA77933.1"/>
    <property type="molecule type" value="Genomic_DNA"/>
</dbReference>
<proteinExistence type="predicted"/>
<gene>
    <name evidence="1" type="ORF">MiTe_04796</name>
</gene>
<evidence type="ECO:0000313" key="1">
    <source>
        <dbReference type="EMBL" id="GCA77933.1"/>
    </source>
</evidence>
<name>A0A5A5RMV1_MICAE</name>
<evidence type="ECO:0008006" key="3">
    <source>
        <dbReference type="Google" id="ProtNLM"/>
    </source>
</evidence>
<evidence type="ECO:0000313" key="2">
    <source>
        <dbReference type="Proteomes" id="UP000324917"/>
    </source>
</evidence>
<dbReference type="Proteomes" id="UP000324917">
    <property type="component" value="Unassembled WGS sequence"/>
</dbReference>
<organism evidence="1 2">
    <name type="scientific">Microcystis aeruginosa NIES-2520</name>
    <dbReference type="NCBI Taxonomy" id="2303982"/>
    <lineage>
        <taxon>Bacteria</taxon>
        <taxon>Bacillati</taxon>
        <taxon>Cyanobacteriota</taxon>
        <taxon>Cyanophyceae</taxon>
        <taxon>Oscillatoriophycideae</taxon>
        <taxon>Chroococcales</taxon>
        <taxon>Microcystaceae</taxon>
        <taxon>Microcystis</taxon>
    </lineage>
</organism>
<comment type="caution">
    <text evidence="1">The sequence shown here is derived from an EMBL/GenBank/DDBJ whole genome shotgun (WGS) entry which is preliminary data.</text>
</comment>
<sequence>MTPTSRLKISQQLNLGKLKGKELIANFDGGIITSDAVMC</sequence>